<name>K9WNU1_9CYAN</name>
<accession>K9WNU1</accession>
<dbReference type="PATRIC" id="fig|1173027.3.peg.6457"/>
<organism evidence="2 3">
    <name type="scientific">Allocoleopsis franciscana PCC 7113</name>
    <dbReference type="NCBI Taxonomy" id="1173027"/>
    <lineage>
        <taxon>Bacteria</taxon>
        <taxon>Bacillati</taxon>
        <taxon>Cyanobacteriota</taxon>
        <taxon>Cyanophyceae</taxon>
        <taxon>Coleofasciculales</taxon>
        <taxon>Coleofasciculaceae</taxon>
        <taxon>Allocoleopsis</taxon>
        <taxon>Allocoleopsis franciscana</taxon>
    </lineage>
</organism>
<gene>
    <name evidence="2" type="ORF">Mic7113_5831</name>
</gene>
<dbReference type="eggNOG" id="COG5542">
    <property type="taxonomic scope" value="Bacteria"/>
</dbReference>
<dbReference type="KEGG" id="mic:Mic7113_5831"/>
<feature type="transmembrane region" description="Helical" evidence="1">
    <location>
        <begin position="374"/>
        <end position="393"/>
    </location>
</feature>
<evidence type="ECO:0000313" key="3">
    <source>
        <dbReference type="Proteomes" id="UP000010471"/>
    </source>
</evidence>
<dbReference type="HOGENOM" id="CLU_715348_0_0_3"/>
<evidence type="ECO:0000313" key="2">
    <source>
        <dbReference type="EMBL" id="AFZ21449.1"/>
    </source>
</evidence>
<feature type="transmembrane region" description="Helical" evidence="1">
    <location>
        <begin position="422"/>
        <end position="439"/>
    </location>
</feature>
<feature type="transmembrane region" description="Helical" evidence="1">
    <location>
        <begin position="336"/>
        <end position="368"/>
    </location>
</feature>
<keyword evidence="1" id="KW-0472">Membrane</keyword>
<keyword evidence="3" id="KW-1185">Reference proteome</keyword>
<dbReference type="Proteomes" id="UP000010471">
    <property type="component" value="Chromosome"/>
</dbReference>
<feature type="transmembrane region" description="Helical" evidence="1">
    <location>
        <begin position="164"/>
        <end position="182"/>
    </location>
</feature>
<dbReference type="STRING" id="1173027.Mic7113_5831"/>
<protein>
    <submittedName>
        <fullName evidence="2">Putative integral membrane protein</fullName>
    </submittedName>
</protein>
<feature type="transmembrane region" description="Helical" evidence="1">
    <location>
        <begin position="202"/>
        <end position="227"/>
    </location>
</feature>
<feature type="transmembrane region" description="Helical" evidence="1">
    <location>
        <begin position="307"/>
        <end position="324"/>
    </location>
</feature>
<sequence>MATIGYLLDHQPKILTCWVKIKPMSRSQLSHRQLLWGDALFFGFLMWLLSRLVIAVTMLVIAPSLPAPPGGIVPTADWSVFSYSDSPRYETIATGGYEYGSDAQEKYNIVFFPLFPMLARAVMMLGLPFDAAGTLVNNLAFLGALVVLYRWVEEHHGKSIARWVTGVLAWCPMSFFGSVVYTEGLFLLFSTAALRAFEQQHYTWATLWGAIATASRVTAAALIPTFVIVAWRECRPIQAYITSVFALSGLLLFILYCGVHFGDPLAFVHAQQAWRDTVGINWKDWRRDLIRMMIGMTNLEQRWIVEPWHPLLFLIIMVSAYFLWRFRKTLSSTIVFYGACTIWFGLWLLDGDALILFVSVFGGAYLLWHLRSQLELIVLTYGFSSLALIMASGGAASAQRYAYGIVSLSIALGVLLERYPRWGYATMVFFAIALVNFALRFSQHIWVA</sequence>
<feature type="transmembrane region" description="Helical" evidence="1">
    <location>
        <begin position="239"/>
        <end position="261"/>
    </location>
</feature>
<proteinExistence type="predicted"/>
<dbReference type="EMBL" id="CP003630">
    <property type="protein sequence ID" value="AFZ21449.1"/>
    <property type="molecule type" value="Genomic_DNA"/>
</dbReference>
<keyword evidence="1" id="KW-1133">Transmembrane helix</keyword>
<reference evidence="2 3" key="1">
    <citation type="submission" date="2012-06" db="EMBL/GenBank/DDBJ databases">
        <title>Finished chromosome of genome of Microcoleus sp. PCC 7113.</title>
        <authorList>
            <consortium name="US DOE Joint Genome Institute"/>
            <person name="Gugger M."/>
            <person name="Coursin T."/>
            <person name="Rippka R."/>
            <person name="Tandeau De Marsac N."/>
            <person name="Huntemann M."/>
            <person name="Wei C.-L."/>
            <person name="Han J."/>
            <person name="Detter J.C."/>
            <person name="Han C."/>
            <person name="Tapia R."/>
            <person name="Chen A."/>
            <person name="Kyrpides N."/>
            <person name="Mavromatis K."/>
            <person name="Markowitz V."/>
            <person name="Szeto E."/>
            <person name="Ivanova N."/>
            <person name="Pagani I."/>
            <person name="Pati A."/>
            <person name="Goodwin L."/>
            <person name="Nordberg H.P."/>
            <person name="Cantor M.N."/>
            <person name="Hua S.X."/>
            <person name="Woyke T."/>
            <person name="Kerfeld C.A."/>
        </authorList>
    </citation>
    <scope>NUCLEOTIDE SEQUENCE [LARGE SCALE GENOMIC DNA]</scope>
    <source>
        <strain evidence="2 3">PCC 7113</strain>
    </source>
</reference>
<feature type="transmembrane region" description="Helical" evidence="1">
    <location>
        <begin position="135"/>
        <end position="152"/>
    </location>
</feature>
<dbReference type="AlphaFoldDB" id="K9WNU1"/>
<keyword evidence="1" id="KW-0812">Transmembrane</keyword>
<feature type="transmembrane region" description="Helical" evidence="1">
    <location>
        <begin position="39"/>
        <end position="62"/>
    </location>
</feature>
<evidence type="ECO:0000256" key="1">
    <source>
        <dbReference type="SAM" id="Phobius"/>
    </source>
</evidence>